<gene>
    <name evidence="3" type="ORF">RKE40_08835</name>
</gene>
<keyword evidence="1" id="KW-1133">Transmembrane helix</keyword>
<comment type="caution">
    <text evidence="3">The sequence shown here is derived from an EMBL/GenBank/DDBJ whole genome shotgun (WGS) entry which is preliminary data.</text>
</comment>
<feature type="chain" id="PRO_5045961235" description="Oxygen tolerance" evidence="2">
    <location>
        <begin position="19"/>
        <end position="422"/>
    </location>
</feature>
<protein>
    <recommendedName>
        <fullName evidence="5">Oxygen tolerance</fullName>
    </recommendedName>
</protein>
<accession>A0ABU3S5C7</accession>
<keyword evidence="4" id="KW-1185">Reference proteome</keyword>
<reference evidence="3 4" key="1">
    <citation type="submission" date="2023-09" db="EMBL/GenBank/DDBJ databases">
        <title>Whole genome shotgun sequencing (WGS) of Bosea sp. ZW T0_25, isolated from stored onions (Allium cepa).</title>
        <authorList>
            <person name="Stoll D.A."/>
            <person name="Huch M."/>
        </authorList>
    </citation>
    <scope>NUCLEOTIDE SEQUENCE [LARGE SCALE GENOMIC DNA]</scope>
    <source>
        <strain evidence="3 4">ZW T0_25</strain>
    </source>
</reference>
<keyword evidence="1" id="KW-0812">Transmembrane</keyword>
<dbReference type="InterPro" id="IPR025738">
    <property type="entry name" value="BatD"/>
</dbReference>
<dbReference type="PANTHER" id="PTHR40940:SF1">
    <property type="entry name" value="PROTEIN BATD"/>
    <property type="match status" value="1"/>
</dbReference>
<keyword evidence="2" id="KW-0732">Signal</keyword>
<feature type="signal peptide" evidence="2">
    <location>
        <begin position="1"/>
        <end position="18"/>
    </location>
</feature>
<feature type="transmembrane region" description="Helical" evidence="1">
    <location>
        <begin position="283"/>
        <end position="303"/>
    </location>
</feature>
<proteinExistence type="predicted"/>
<sequence>MRWLVALFALAIFGPAMAQQPASQPLVRTRVAPAEGIVIGQPVQLNVDVLFPGEMPHPPLVRVPEAAGAQILRFETQATTMRDRISDQDYVGQSFAFTVFPRRGGQIAIPAPEVTLLDRSGDPVGSAKGEATRIDVGVPAGLDVSGPVLAADKVTASESWTPDPGSTRFKAGDAVTRTIRRQAAGVPALGMAEFHFTAPDGARVYVDPPTVEDRSNRGVVDGERVDKATYVFERGGSYVLPDLSQPWWSLADKRARVESLPGLTVSVAAPASHAAGGAKAPRLGLIAAAAAAVALIVLASIFIRHRLVAAWHGWQQRRQGSEAFARRALVQEARIGDPAATYRALGVWLERLSPGERGRARVDPRLAPFISEVESSLFGGGSGWEPKKGEELAQALSAFAQQTAPLGPARAPLPPLNPVYPA</sequence>
<evidence type="ECO:0000256" key="1">
    <source>
        <dbReference type="SAM" id="Phobius"/>
    </source>
</evidence>
<dbReference type="Proteomes" id="UP001254257">
    <property type="component" value="Unassembled WGS sequence"/>
</dbReference>
<dbReference type="EMBL" id="JAWDID010000010">
    <property type="protein sequence ID" value="MDU0339985.1"/>
    <property type="molecule type" value="Genomic_DNA"/>
</dbReference>
<evidence type="ECO:0000313" key="4">
    <source>
        <dbReference type="Proteomes" id="UP001254257"/>
    </source>
</evidence>
<evidence type="ECO:0008006" key="5">
    <source>
        <dbReference type="Google" id="ProtNLM"/>
    </source>
</evidence>
<evidence type="ECO:0000313" key="3">
    <source>
        <dbReference type="EMBL" id="MDU0339985.1"/>
    </source>
</evidence>
<keyword evidence="1" id="KW-0472">Membrane</keyword>
<name>A0ABU3S5C7_9HYPH</name>
<dbReference type="PANTHER" id="PTHR40940">
    <property type="entry name" value="PROTEIN BATD-RELATED"/>
    <property type="match status" value="1"/>
</dbReference>
<evidence type="ECO:0000256" key="2">
    <source>
        <dbReference type="SAM" id="SignalP"/>
    </source>
</evidence>
<organism evidence="3 4">
    <name type="scientific">Bosea rubneri</name>
    <dbReference type="NCBI Taxonomy" id="3075434"/>
    <lineage>
        <taxon>Bacteria</taxon>
        <taxon>Pseudomonadati</taxon>
        <taxon>Pseudomonadota</taxon>
        <taxon>Alphaproteobacteria</taxon>
        <taxon>Hyphomicrobiales</taxon>
        <taxon>Boseaceae</taxon>
        <taxon>Bosea</taxon>
    </lineage>
</organism>
<dbReference type="RefSeq" id="WP_316017865.1">
    <property type="nucleotide sequence ID" value="NZ_JAWDID010000010.1"/>
</dbReference>